<evidence type="ECO:0000256" key="12">
    <source>
        <dbReference type="ARBA" id="ARBA00023303"/>
    </source>
</evidence>
<accession>A0A8W8L7W4</accession>
<keyword evidence="12" id="KW-0407">Ion channel</keyword>
<keyword evidence="8" id="KW-0675">Receptor</keyword>
<dbReference type="Gene3D" id="1.10.287.70">
    <property type="match status" value="1"/>
</dbReference>
<dbReference type="GO" id="GO:0038023">
    <property type="term" value="F:signaling receptor activity"/>
    <property type="evidence" value="ECO:0007669"/>
    <property type="project" value="InterPro"/>
</dbReference>
<evidence type="ECO:0000256" key="17">
    <source>
        <dbReference type="SAM" id="Phobius"/>
    </source>
</evidence>
<dbReference type="InterPro" id="IPR015683">
    <property type="entry name" value="Ionotropic_Glu_rcpt"/>
</dbReference>
<dbReference type="InterPro" id="IPR001828">
    <property type="entry name" value="ANF_lig-bd_rcpt"/>
</dbReference>
<feature type="binding site" evidence="14">
    <location>
        <position position="561"/>
    </location>
    <ligand>
        <name>L-glutamate</name>
        <dbReference type="ChEBI" id="CHEBI:29985"/>
    </ligand>
</feature>
<evidence type="ECO:0000256" key="8">
    <source>
        <dbReference type="ARBA" id="ARBA00023170"/>
    </source>
</evidence>
<evidence type="ECO:0000256" key="13">
    <source>
        <dbReference type="ARBA" id="ARBA00034104"/>
    </source>
</evidence>
<comment type="subcellular location">
    <subcellularLocation>
        <location evidence="13">Postsynaptic cell membrane</location>
        <topology evidence="13">Multi-pass membrane protein</topology>
    </subcellularLocation>
</comment>
<reference evidence="20" key="1">
    <citation type="submission" date="2022-08" db="UniProtKB">
        <authorList>
            <consortium name="EnsemblMetazoa"/>
        </authorList>
    </citation>
    <scope>IDENTIFICATION</scope>
    <source>
        <strain evidence="20">05x7-T-G4-1.051#20</strain>
    </source>
</reference>
<dbReference type="Pfam" id="PF01094">
    <property type="entry name" value="ANF_receptor"/>
    <property type="match status" value="1"/>
</dbReference>
<keyword evidence="4 17" id="KW-1133">Transmembrane helix</keyword>
<dbReference type="OMA" id="RIASSCW"/>
<keyword evidence="16" id="KW-1015">Disulfide bond</keyword>
<evidence type="ECO:0000313" key="21">
    <source>
        <dbReference type="Proteomes" id="UP000005408"/>
    </source>
</evidence>
<dbReference type="Proteomes" id="UP000005408">
    <property type="component" value="Unassembled WGS sequence"/>
</dbReference>
<evidence type="ECO:0000259" key="18">
    <source>
        <dbReference type="SMART" id="SM00079"/>
    </source>
</evidence>
<feature type="disulfide bond" evidence="16">
    <location>
        <begin position="793"/>
        <end position="848"/>
    </location>
</feature>
<evidence type="ECO:0000256" key="1">
    <source>
        <dbReference type="ARBA" id="ARBA00022448"/>
    </source>
</evidence>
<keyword evidence="2" id="KW-1003">Cell membrane</keyword>
<dbReference type="OrthoDB" id="5984008at2759"/>
<dbReference type="InterPro" id="IPR001320">
    <property type="entry name" value="Iontro_rcpt_C"/>
</dbReference>
<evidence type="ECO:0000259" key="19">
    <source>
        <dbReference type="SMART" id="SM00918"/>
    </source>
</evidence>
<dbReference type="SMART" id="SM00079">
    <property type="entry name" value="PBPe"/>
    <property type="match status" value="1"/>
</dbReference>
<evidence type="ECO:0000256" key="6">
    <source>
        <dbReference type="ARBA" id="ARBA00023065"/>
    </source>
</evidence>
<name>A0A8W8L7W4_MAGGI</name>
<feature type="binding site" evidence="14">
    <location>
        <position position="780"/>
    </location>
    <ligand>
        <name>L-glutamate</name>
        <dbReference type="ChEBI" id="CHEBI:29985"/>
    </ligand>
</feature>
<keyword evidence="9" id="KW-0325">Glycoprotein</keyword>
<keyword evidence="21" id="KW-1185">Reference proteome</keyword>
<dbReference type="AlphaFoldDB" id="A0A8W8L7W4"/>
<dbReference type="PANTHER" id="PTHR18966">
    <property type="entry name" value="IONOTROPIC GLUTAMATE RECEPTOR"/>
    <property type="match status" value="1"/>
</dbReference>
<dbReference type="Gene3D" id="3.40.190.10">
    <property type="entry name" value="Periplasmic binding protein-like II"/>
    <property type="match status" value="2"/>
</dbReference>
<feature type="binding site" evidence="14">
    <location>
        <position position="731"/>
    </location>
    <ligand>
        <name>L-glutamate</name>
        <dbReference type="ChEBI" id="CHEBI:29985"/>
    </ligand>
</feature>
<feature type="transmembrane region" description="Helical" evidence="17">
    <location>
        <begin position="680"/>
        <end position="702"/>
    </location>
</feature>
<dbReference type="FunFam" id="1.10.287.70:FF:000010">
    <property type="entry name" value="Putative glutamate receptor ionotropic kainate 1"/>
    <property type="match status" value="1"/>
</dbReference>
<keyword evidence="1" id="KW-0813">Transport</keyword>
<feature type="domain" description="Ionotropic glutamate receptor C-terminal" evidence="18">
    <location>
        <begin position="473"/>
        <end position="844"/>
    </location>
</feature>
<evidence type="ECO:0000256" key="11">
    <source>
        <dbReference type="ARBA" id="ARBA00023286"/>
    </source>
</evidence>
<keyword evidence="11" id="KW-1071">Ligand-gated ion channel</keyword>
<dbReference type="InterPro" id="IPR028082">
    <property type="entry name" value="Peripla_BP_I"/>
</dbReference>
<proteinExistence type="predicted"/>
<keyword evidence="6" id="KW-0406">Ion transport</keyword>
<dbReference type="SUPFAM" id="SSF53850">
    <property type="entry name" value="Periplasmic binding protein-like II"/>
    <property type="match status" value="1"/>
</dbReference>
<dbReference type="GO" id="GO:0045211">
    <property type="term" value="C:postsynaptic membrane"/>
    <property type="evidence" value="ECO:0007669"/>
    <property type="project" value="UniProtKB-SubCell"/>
</dbReference>
<dbReference type="Gene3D" id="3.40.50.2300">
    <property type="match status" value="2"/>
</dbReference>
<evidence type="ECO:0000256" key="9">
    <source>
        <dbReference type="ARBA" id="ARBA00023180"/>
    </source>
</evidence>
<sequence>MKKDHCATVTIIFVLSSSVIIISSSHSHHHHYHHHRSQGCTWGSQLFRTKRGVPVTLNLPVGTIYGYADQQPRSAFKFEFANFNAREFNFKLQLLENITNTRNSCFLANSLCDQMAIGVFLFFGSKDTKSAETIESFTRKFHVPYVCPCLTKVVDPKNNFQIHMKPPFTMAIVDMIRHYRWRNMIYLYDSTEGLQRFNEVMSAFYEDMTNKETMLAIRLSDINHAHEQLRFIDSIRFRNGDPNILNIIFDLSSQEAYELIMKQLAEVGMNKEEYFYLFATMDFSKLNFKHFLHGGVNVTGFDLVNTEEPNVKSFLRKWRTANQAIYPAAGHPLMSEAALAVDAMELITTAFRRMLAKKDSVFQENFRRTQMYNFYGDVILKGIQCFNDEHGFVPWQHGQNILKELKSVEFNGLTGPVSFDENGYRKNYEIHVSRVGLNQPPLRIGKWSKGHFTVVGEDENNFYQSNFTRRDGVIRITTILVAPFLQYKKGGNASDKNYNNRFEGFMVDLMEKIAERLNLKYRFQLVHDNQYGRQDMKTGKWNGIMGELIDGVADMAVAPLTITLKRENVVDFTKPFMDVGISIMIKKPEIEKPGVFSFMKPFSIQIWMFIVLAYAAVSVGLFFVCRASPYEWRKLIQGSILKYENEFSLVNSFWFSAGALMLQGSDACPRSLSGRVIGTVWWFFVLIIISTYTANLAAFLTIERLVTPIASADDLATQTEIKYGTVRSGSTREFFEMSKVPTFRKMGEFMKFNDHYFVETVAEGIKRVRNSKGKYAFLLESTSNEYANSREPCDTMKVGRNLNSKGFGIATPLNSPLRDELNLVVLELKEDGTLHRLKRRWWQDKSQCAPDNQETSGKRSLSLSNVAGVFYILIGGLVLAVLFGAFEVTLKRLQLVPKHIYTMKDHESSEVKLLQTPSERENGIISDCGMNSQDFNNDELLDNEINQQGFSGFIGFEAFGDGNAHTDV</sequence>
<feature type="site" description="Crucial to convey clamshell closure to channel opening" evidence="15">
    <location>
        <position position="709"/>
    </location>
</feature>
<feature type="transmembrane region" description="Helical" evidence="17">
    <location>
        <begin position="606"/>
        <end position="625"/>
    </location>
</feature>
<dbReference type="FunFam" id="3.40.190.10:FF:000087">
    <property type="entry name" value="glutamate receptor 4 isoform X2"/>
    <property type="match status" value="1"/>
</dbReference>
<keyword evidence="5" id="KW-0770">Synapse</keyword>
<dbReference type="SUPFAM" id="SSF53822">
    <property type="entry name" value="Periplasmic binding protein-like I"/>
    <property type="match status" value="1"/>
</dbReference>
<evidence type="ECO:0000256" key="16">
    <source>
        <dbReference type="PIRSR" id="PIRSR601508-3"/>
    </source>
</evidence>
<organism evidence="20 21">
    <name type="scientific">Magallana gigas</name>
    <name type="common">Pacific oyster</name>
    <name type="synonym">Crassostrea gigas</name>
    <dbReference type="NCBI Taxonomy" id="29159"/>
    <lineage>
        <taxon>Eukaryota</taxon>
        <taxon>Metazoa</taxon>
        <taxon>Spiralia</taxon>
        <taxon>Lophotrochozoa</taxon>
        <taxon>Mollusca</taxon>
        <taxon>Bivalvia</taxon>
        <taxon>Autobranchia</taxon>
        <taxon>Pteriomorphia</taxon>
        <taxon>Ostreida</taxon>
        <taxon>Ostreoidea</taxon>
        <taxon>Ostreidae</taxon>
        <taxon>Magallana</taxon>
    </lineage>
</organism>
<dbReference type="CDD" id="cd06380">
    <property type="entry name" value="PBP1_iGluR_AMPA"/>
    <property type="match status" value="1"/>
</dbReference>
<dbReference type="InterPro" id="IPR001508">
    <property type="entry name" value="Iono_Glu_rcpt_met"/>
</dbReference>
<keyword evidence="7 17" id="KW-0472">Membrane</keyword>
<keyword evidence="10" id="KW-0628">Postsynaptic cell membrane</keyword>
<feature type="transmembrane region" description="Helical" evidence="17">
    <location>
        <begin position="868"/>
        <end position="890"/>
    </location>
</feature>
<evidence type="ECO:0000256" key="14">
    <source>
        <dbReference type="PIRSR" id="PIRSR601508-1"/>
    </source>
</evidence>
<evidence type="ECO:0000256" key="7">
    <source>
        <dbReference type="ARBA" id="ARBA00023136"/>
    </source>
</evidence>
<dbReference type="FunFam" id="3.40.190.10:FF:000024">
    <property type="entry name" value="Glutamate receptor, ionotropic, delta 1"/>
    <property type="match status" value="1"/>
</dbReference>
<dbReference type="GO" id="GO:0015276">
    <property type="term" value="F:ligand-gated monoatomic ion channel activity"/>
    <property type="evidence" value="ECO:0007669"/>
    <property type="project" value="InterPro"/>
</dbReference>
<dbReference type="EnsemblMetazoa" id="G26882.1">
    <property type="protein sequence ID" value="G26882.1:cds"/>
    <property type="gene ID" value="G26882"/>
</dbReference>
<feature type="binding site" evidence="14">
    <location>
        <position position="559"/>
    </location>
    <ligand>
        <name>L-glutamate</name>
        <dbReference type="ChEBI" id="CHEBI:29985"/>
    </ligand>
</feature>
<keyword evidence="3 17" id="KW-0812">Transmembrane</keyword>
<dbReference type="PRINTS" id="PR00177">
    <property type="entry name" value="NMDARECEPTOR"/>
</dbReference>
<dbReference type="Pfam" id="PF10613">
    <property type="entry name" value="Lig_chan-Glu_bd"/>
    <property type="match status" value="1"/>
</dbReference>
<evidence type="ECO:0000313" key="20">
    <source>
        <dbReference type="EnsemblMetazoa" id="G26882.1:cds"/>
    </source>
</evidence>
<dbReference type="InterPro" id="IPR019594">
    <property type="entry name" value="Glu/Gly-bd"/>
</dbReference>
<dbReference type="Pfam" id="PF00060">
    <property type="entry name" value="Lig_chan"/>
    <property type="match status" value="1"/>
</dbReference>
<feature type="binding site" evidence="14">
    <location>
        <position position="566"/>
    </location>
    <ligand>
        <name>L-glutamate</name>
        <dbReference type="ChEBI" id="CHEBI:29985"/>
    </ligand>
</feature>
<feature type="domain" description="Ionotropic glutamate receptor L-glutamate and glycine-binding" evidence="19">
    <location>
        <begin position="483"/>
        <end position="550"/>
    </location>
</feature>
<dbReference type="SMART" id="SM00918">
    <property type="entry name" value="Lig_chan-Glu_bd"/>
    <property type="match status" value="1"/>
</dbReference>
<evidence type="ECO:0000256" key="10">
    <source>
        <dbReference type="ARBA" id="ARBA00023257"/>
    </source>
</evidence>
<feature type="binding site" evidence="14">
    <location>
        <position position="730"/>
    </location>
    <ligand>
        <name>L-glutamate</name>
        <dbReference type="ChEBI" id="CHEBI:29985"/>
    </ligand>
</feature>
<evidence type="ECO:0000256" key="3">
    <source>
        <dbReference type="ARBA" id="ARBA00022692"/>
    </source>
</evidence>
<evidence type="ECO:0000256" key="4">
    <source>
        <dbReference type="ARBA" id="ARBA00022989"/>
    </source>
</evidence>
<evidence type="ECO:0000256" key="15">
    <source>
        <dbReference type="PIRSR" id="PIRSR601508-2"/>
    </source>
</evidence>
<evidence type="ECO:0000256" key="2">
    <source>
        <dbReference type="ARBA" id="ARBA00022475"/>
    </source>
</evidence>
<protein>
    <submittedName>
        <fullName evidence="20">Uncharacterized protein</fullName>
    </submittedName>
</protein>
<evidence type="ECO:0000256" key="5">
    <source>
        <dbReference type="ARBA" id="ARBA00023018"/>
    </source>
</evidence>